<evidence type="ECO:0000313" key="3">
    <source>
        <dbReference type="EMBL" id="RFZ79584.1"/>
    </source>
</evidence>
<dbReference type="Pfam" id="PF16472">
    <property type="entry name" value="DUF5050"/>
    <property type="match status" value="1"/>
</dbReference>
<feature type="signal peptide" evidence="1">
    <location>
        <begin position="1"/>
        <end position="24"/>
    </location>
</feature>
<dbReference type="Proteomes" id="UP000260680">
    <property type="component" value="Unassembled WGS sequence"/>
</dbReference>
<protein>
    <submittedName>
        <fullName evidence="3">DUF5050 domain-containing protein</fullName>
    </submittedName>
</protein>
<evidence type="ECO:0000313" key="4">
    <source>
        <dbReference type="Proteomes" id="UP000260680"/>
    </source>
</evidence>
<dbReference type="EMBL" id="QOHO01000021">
    <property type="protein sequence ID" value="RFZ79584.1"/>
    <property type="molecule type" value="Genomic_DNA"/>
</dbReference>
<feature type="chain" id="PRO_5017714559" evidence="1">
    <location>
        <begin position="25"/>
        <end position="345"/>
    </location>
</feature>
<evidence type="ECO:0000259" key="2">
    <source>
        <dbReference type="Pfam" id="PF16472"/>
    </source>
</evidence>
<evidence type="ECO:0000256" key="1">
    <source>
        <dbReference type="SAM" id="SignalP"/>
    </source>
</evidence>
<sequence>MKKSLITILLTCLLAATFVVPAQAAESVKYGRYPNAESKMFVTDDDYFYYVMFSSEKTPYSLVKQAKDGSAKTVIHTTGDYKIQNLNLMDGWIYFSKQADVYRIRTDGTDLGRLYTARTAASSDYSVTIWDILAVDDKLYVLYSDSTVKPGNKLISMNLDGSSPQVIYESNSSLGDAMTIYDGQIFLLTQNALSVMCYDIKKNAVNTFVLKNARMRAGNYYLQVSSEGRLYFYSAPADFGDTSSAGYSFNPDGSDVRQAAPYSRYIIVEDTVFYYNRSDGHIYQILLNSSEKPTKVTDSKIRGFFTYHNGYLYTYSFVQNGGKEEQEVRIYQVKPSASAAQASGT</sequence>
<proteinExistence type="predicted"/>
<comment type="caution">
    <text evidence="3">The sequence shown here is derived from an EMBL/GenBank/DDBJ whole genome shotgun (WGS) entry which is preliminary data.</text>
</comment>
<keyword evidence="1" id="KW-0732">Signal</keyword>
<gene>
    <name evidence="3" type="ORF">DS742_07360</name>
</gene>
<dbReference type="SUPFAM" id="SSF63825">
    <property type="entry name" value="YWTD domain"/>
    <property type="match status" value="1"/>
</dbReference>
<feature type="domain" description="Prolow-density lipoprotein receptor-related protein 1-like beta-propeller" evidence="2">
    <location>
        <begin position="35"/>
        <end position="117"/>
    </location>
</feature>
<dbReference type="RefSeq" id="WP_117416348.1">
    <property type="nucleotide sequence ID" value="NZ_QOHO01000021.1"/>
</dbReference>
<dbReference type="OrthoDB" id="1676127at2"/>
<accession>A0A3E2NF16</accession>
<organism evidence="3 4">
    <name type="scientific">Lacrimispora amygdalina</name>
    <dbReference type="NCBI Taxonomy" id="253257"/>
    <lineage>
        <taxon>Bacteria</taxon>
        <taxon>Bacillati</taxon>
        <taxon>Bacillota</taxon>
        <taxon>Clostridia</taxon>
        <taxon>Lachnospirales</taxon>
        <taxon>Lachnospiraceae</taxon>
        <taxon>Lacrimispora</taxon>
    </lineage>
</organism>
<name>A0A3E2NF16_9FIRM</name>
<dbReference type="InterPro" id="IPR032485">
    <property type="entry name" value="LRP1-like_beta_prop"/>
</dbReference>
<reference evidence="3 4" key="1">
    <citation type="submission" date="2018-07" db="EMBL/GenBank/DDBJ databases">
        <title>New species, Clostridium PI-S10-A1B.</title>
        <authorList>
            <person name="Krishna G."/>
            <person name="Summeta K."/>
            <person name="Shikha S."/>
            <person name="Prabhu P.B."/>
            <person name="Suresh K."/>
        </authorList>
    </citation>
    <scope>NUCLEOTIDE SEQUENCE [LARGE SCALE GENOMIC DNA]</scope>
    <source>
        <strain evidence="3 4">PI-S10-A1B</strain>
    </source>
</reference>
<dbReference type="AlphaFoldDB" id="A0A3E2NF16"/>